<organism evidence="1 2">
    <name type="scientific">Clostridium cylindrosporum DSM 605</name>
    <dbReference type="NCBI Taxonomy" id="1121307"/>
    <lineage>
        <taxon>Bacteria</taxon>
        <taxon>Bacillati</taxon>
        <taxon>Bacillota</taxon>
        <taxon>Clostridia</taxon>
        <taxon>Eubacteriales</taxon>
        <taxon>Clostridiaceae</taxon>
        <taxon>Clostridium</taxon>
    </lineage>
</organism>
<dbReference type="Pfam" id="PF12847">
    <property type="entry name" value="Methyltransf_18"/>
    <property type="match status" value="1"/>
</dbReference>
<dbReference type="SUPFAM" id="SSF53335">
    <property type="entry name" value="S-adenosyl-L-methionine-dependent methyltransferases"/>
    <property type="match status" value="1"/>
</dbReference>
<dbReference type="STRING" id="1121307.CLCY_2c04290"/>
<dbReference type="AlphaFoldDB" id="A0A0J8D710"/>
<name>A0A0J8D710_CLOCY</name>
<proteinExistence type="predicted"/>
<dbReference type="PANTHER" id="PTHR38451:SF1">
    <property type="entry name" value="TRNA (ADENINE(22)-N(1))-METHYLTRANSFERASE"/>
    <property type="match status" value="1"/>
</dbReference>
<evidence type="ECO:0000313" key="2">
    <source>
        <dbReference type="Proteomes" id="UP000036756"/>
    </source>
</evidence>
<dbReference type="PANTHER" id="PTHR38451">
    <property type="entry name" value="TRNA (ADENINE(22)-N(1))-METHYLTRANSFERASE"/>
    <property type="match status" value="1"/>
</dbReference>
<dbReference type="InterPro" id="IPR029063">
    <property type="entry name" value="SAM-dependent_MTases_sf"/>
</dbReference>
<dbReference type="GO" id="GO:0032259">
    <property type="term" value="P:methylation"/>
    <property type="evidence" value="ECO:0007669"/>
    <property type="project" value="UniProtKB-KW"/>
</dbReference>
<dbReference type="RefSeq" id="WP_048571083.1">
    <property type="nucleotide sequence ID" value="NZ_LFVU01000027.1"/>
</dbReference>
<dbReference type="InterPro" id="IPR006901">
    <property type="entry name" value="TrmK"/>
</dbReference>
<dbReference type="EC" id="2.1.1.217" evidence="1"/>
<dbReference type="GO" id="GO:0160105">
    <property type="term" value="F:tRNA (adenine(22)-N1)-methyltransferase activity"/>
    <property type="evidence" value="ECO:0007669"/>
    <property type="project" value="UniProtKB-EC"/>
</dbReference>
<dbReference type="Gene3D" id="3.40.50.150">
    <property type="entry name" value="Vaccinia Virus protein VP39"/>
    <property type="match status" value="1"/>
</dbReference>
<reference evidence="1 2" key="1">
    <citation type="submission" date="2015-06" db="EMBL/GenBank/DDBJ databases">
        <title>Draft genome sequence of the purine-degrading Clostridium cylindrosporum HC-1 (DSM 605).</title>
        <authorList>
            <person name="Poehlein A."/>
            <person name="Schiel-Bengelsdorf B."/>
            <person name="Bengelsdorf F."/>
            <person name="Daniel R."/>
            <person name="Duerre P."/>
        </authorList>
    </citation>
    <scope>NUCLEOTIDE SEQUENCE [LARGE SCALE GENOMIC DNA]</scope>
    <source>
        <strain evidence="1 2">DSM 605</strain>
    </source>
</reference>
<keyword evidence="2" id="KW-1185">Reference proteome</keyword>
<keyword evidence="1" id="KW-0489">Methyltransferase</keyword>
<dbReference type="Proteomes" id="UP000036756">
    <property type="component" value="Unassembled WGS sequence"/>
</dbReference>
<dbReference type="EMBL" id="LFVU01000027">
    <property type="protein sequence ID" value="KMT21667.1"/>
    <property type="molecule type" value="Genomic_DNA"/>
</dbReference>
<dbReference type="PATRIC" id="fig|1121307.3.peg.1287"/>
<keyword evidence="1" id="KW-0808">Transferase</keyword>
<accession>A0A0J8D710</accession>
<gene>
    <name evidence="1" type="primary">trmK</name>
    <name evidence="1" type="ORF">CLCY_2c04290</name>
</gene>
<dbReference type="OrthoDB" id="5881184at2"/>
<protein>
    <submittedName>
        <fullName evidence="1">tRNA (Adenine(22)-N(1))-methyltransferase TrmK</fullName>
        <ecNumber evidence="1">2.1.1.217</ecNumber>
    </submittedName>
</protein>
<sequence length="229" mass="26097">MNLSIRLKAIVDLIDEKASVADIGTDHGYIPIYLMENKLASKVIASDINKGPIDIAIKNLKEHNITLGVETRLGPGLKTLSKGEVDVAIIAGMGGNLIASILEDSIDIAKEFNYIILQPAQHQEVLRKYLYESGFKIITEKVVFDSDKYYHTMKVTKGNDTQYENEVHYYTGRGELNTRSNDFKGYINEKIKSMEKIIKYTAKSEDKSRYEYLSNLIKEFKEVKREYDL</sequence>
<comment type="caution">
    <text evidence="1">The sequence shown here is derived from an EMBL/GenBank/DDBJ whole genome shotgun (WGS) entry which is preliminary data.</text>
</comment>
<dbReference type="PIRSF" id="PIRSF018637">
    <property type="entry name" value="TrmK"/>
    <property type="match status" value="1"/>
</dbReference>
<evidence type="ECO:0000313" key="1">
    <source>
        <dbReference type="EMBL" id="KMT21667.1"/>
    </source>
</evidence>